<accession>A0A2K3KP96</accession>
<comment type="caution">
    <text evidence="1">The sequence shown here is derived from an EMBL/GenBank/DDBJ whole genome shotgun (WGS) entry which is preliminary data.</text>
</comment>
<sequence>MSELHTDPLPSCGVATPVVNAAEVNVDAS</sequence>
<gene>
    <name evidence="1" type="ORF">L195_g063833</name>
</gene>
<reference evidence="1 2" key="1">
    <citation type="journal article" date="2014" name="Am. J. Bot.">
        <title>Genome assembly and annotation for red clover (Trifolium pratense; Fabaceae).</title>
        <authorList>
            <person name="Istvanek J."/>
            <person name="Jaros M."/>
            <person name="Krenek A."/>
            <person name="Repkova J."/>
        </authorList>
    </citation>
    <scope>NUCLEOTIDE SEQUENCE [LARGE SCALE GENOMIC DNA]</scope>
    <source>
        <strain evidence="2">cv. Tatra</strain>
        <tissue evidence="1">Young leaves</tissue>
    </source>
</reference>
<dbReference type="Proteomes" id="UP000236291">
    <property type="component" value="Unassembled WGS sequence"/>
</dbReference>
<dbReference type="EMBL" id="ASHM01222385">
    <property type="protein sequence ID" value="PNX68118.1"/>
    <property type="molecule type" value="Genomic_DNA"/>
</dbReference>
<dbReference type="AlphaFoldDB" id="A0A2K3KP96"/>
<name>A0A2K3KP96_TRIPR</name>
<evidence type="ECO:0000313" key="2">
    <source>
        <dbReference type="Proteomes" id="UP000236291"/>
    </source>
</evidence>
<organism evidence="1 2">
    <name type="scientific">Trifolium pratense</name>
    <name type="common">Red clover</name>
    <dbReference type="NCBI Taxonomy" id="57577"/>
    <lineage>
        <taxon>Eukaryota</taxon>
        <taxon>Viridiplantae</taxon>
        <taxon>Streptophyta</taxon>
        <taxon>Embryophyta</taxon>
        <taxon>Tracheophyta</taxon>
        <taxon>Spermatophyta</taxon>
        <taxon>Magnoliopsida</taxon>
        <taxon>eudicotyledons</taxon>
        <taxon>Gunneridae</taxon>
        <taxon>Pentapetalae</taxon>
        <taxon>rosids</taxon>
        <taxon>fabids</taxon>
        <taxon>Fabales</taxon>
        <taxon>Fabaceae</taxon>
        <taxon>Papilionoideae</taxon>
        <taxon>50 kb inversion clade</taxon>
        <taxon>NPAAA clade</taxon>
        <taxon>Hologalegina</taxon>
        <taxon>IRL clade</taxon>
        <taxon>Trifolieae</taxon>
        <taxon>Trifolium</taxon>
    </lineage>
</organism>
<proteinExistence type="predicted"/>
<protein>
    <submittedName>
        <fullName evidence="1">Uncharacterized protein</fullName>
    </submittedName>
</protein>
<evidence type="ECO:0000313" key="1">
    <source>
        <dbReference type="EMBL" id="PNX68118.1"/>
    </source>
</evidence>
<feature type="non-terminal residue" evidence="1">
    <location>
        <position position="29"/>
    </location>
</feature>
<reference evidence="1 2" key="2">
    <citation type="journal article" date="2017" name="Front. Plant Sci.">
        <title>Gene Classification and Mining of Molecular Markers Useful in Red Clover (Trifolium pratense) Breeding.</title>
        <authorList>
            <person name="Istvanek J."/>
            <person name="Dluhosova J."/>
            <person name="Dluhos P."/>
            <person name="Patkova L."/>
            <person name="Nedelnik J."/>
            <person name="Repkova J."/>
        </authorList>
    </citation>
    <scope>NUCLEOTIDE SEQUENCE [LARGE SCALE GENOMIC DNA]</scope>
    <source>
        <strain evidence="2">cv. Tatra</strain>
        <tissue evidence="1">Young leaves</tissue>
    </source>
</reference>